<reference evidence="2 3" key="1">
    <citation type="journal article" date="2020" name="Cell">
        <title>Large-Scale Comparative Analyses of Tick Genomes Elucidate Their Genetic Diversity and Vector Capacities.</title>
        <authorList>
            <consortium name="Tick Genome and Microbiome Consortium (TIGMIC)"/>
            <person name="Jia N."/>
            <person name="Wang J."/>
            <person name="Shi W."/>
            <person name="Du L."/>
            <person name="Sun Y."/>
            <person name="Zhan W."/>
            <person name="Jiang J.F."/>
            <person name="Wang Q."/>
            <person name="Zhang B."/>
            <person name="Ji P."/>
            <person name="Bell-Sakyi L."/>
            <person name="Cui X.M."/>
            <person name="Yuan T.T."/>
            <person name="Jiang B.G."/>
            <person name="Yang W.F."/>
            <person name="Lam T.T."/>
            <person name="Chang Q.C."/>
            <person name="Ding S.J."/>
            <person name="Wang X.J."/>
            <person name="Zhu J.G."/>
            <person name="Ruan X.D."/>
            <person name="Zhao L."/>
            <person name="Wei J.T."/>
            <person name="Ye R.Z."/>
            <person name="Que T.C."/>
            <person name="Du C.H."/>
            <person name="Zhou Y.H."/>
            <person name="Cheng J.X."/>
            <person name="Dai P.F."/>
            <person name="Guo W.B."/>
            <person name="Han X.H."/>
            <person name="Huang E.J."/>
            <person name="Li L.F."/>
            <person name="Wei W."/>
            <person name="Gao Y.C."/>
            <person name="Liu J.Z."/>
            <person name="Shao H.Z."/>
            <person name="Wang X."/>
            <person name="Wang C.C."/>
            <person name="Yang T.C."/>
            <person name="Huo Q.B."/>
            <person name="Li W."/>
            <person name="Chen H.Y."/>
            <person name="Chen S.E."/>
            <person name="Zhou L.G."/>
            <person name="Ni X.B."/>
            <person name="Tian J.H."/>
            <person name="Sheng Y."/>
            <person name="Liu T."/>
            <person name="Pan Y.S."/>
            <person name="Xia L.Y."/>
            <person name="Li J."/>
            <person name="Zhao F."/>
            <person name="Cao W.C."/>
        </authorList>
    </citation>
    <scope>NUCLEOTIDE SEQUENCE [LARGE SCALE GENOMIC DNA]</scope>
    <source>
        <strain evidence="2">HaeL-2018</strain>
    </source>
</reference>
<dbReference type="AlphaFoldDB" id="A0A9J6HAK1"/>
<keyword evidence="3" id="KW-1185">Reference proteome</keyword>
<gene>
    <name evidence="2" type="ORF">HPB48_025567</name>
</gene>
<dbReference type="EMBL" id="JABSTR010001252">
    <property type="protein sequence ID" value="KAH9383797.1"/>
    <property type="molecule type" value="Genomic_DNA"/>
</dbReference>
<feature type="region of interest" description="Disordered" evidence="1">
    <location>
        <begin position="1"/>
        <end position="97"/>
    </location>
</feature>
<comment type="caution">
    <text evidence="2">The sequence shown here is derived from an EMBL/GenBank/DDBJ whole genome shotgun (WGS) entry which is preliminary data.</text>
</comment>
<organism evidence="2 3">
    <name type="scientific">Haemaphysalis longicornis</name>
    <name type="common">Bush tick</name>
    <dbReference type="NCBI Taxonomy" id="44386"/>
    <lineage>
        <taxon>Eukaryota</taxon>
        <taxon>Metazoa</taxon>
        <taxon>Ecdysozoa</taxon>
        <taxon>Arthropoda</taxon>
        <taxon>Chelicerata</taxon>
        <taxon>Arachnida</taxon>
        <taxon>Acari</taxon>
        <taxon>Parasitiformes</taxon>
        <taxon>Ixodida</taxon>
        <taxon>Ixodoidea</taxon>
        <taxon>Ixodidae</taxon>
        <taxon>Haemaphysalinae</taxon>
        <taxon>Haemaphysalis</taxon>
    </lineage>
</organism>
<dbReference type="Proteomes" id="UP000821853">
    <property type="component" value="Unassembled WGS sequence"/>
</dbReference>
<accession>A0A9J6HAK1</accession>
<feature type="compositionally biased region" description="Basic and acidic residues" evidence="1">
    <location>
        <begin position="8"/>
        <end position="18"/>
    </location>
</feature>
<evidence type="ECO:0000313" key="2">
    <source>
        <dbReference type="EMBL" id="KAH9383797.1"/>
    </source>
</evidence>
<sequence length="164" mass="18001">MPMSLEQPARREEARKVVDLGAETSGHPPPAPLTSADEECNEEWRRGISPLSAQSTSVATKKGTRRNKPRPRVEPLQQAAVGTRQSARGGRGISANSSQQLNTLVGHSRKGGTRQVLTPAAALRKVNNPRYRLRRLRHKRCADNFAIIVEPMPTPSLSKLIRGD</sequence>
<name>A0A9J6HAK1_HAELO</name>
<evidence type="ECO:0000256" key="1">
    <source>
        <dbReference type="SAM" id="MobiDB-lite"/>
    </source>
</evidence>
<proteinExistence type="predicted"/>
<dbReference type="VEuPathDB" id="VectorBase:HLOH_056678"/>
<protein>
    <submittedName>
        <fullName evidence="2">Uncharacterized protein</fullName>
    </submittedName>
</protein>
<evidence type="ECO:0000313" key="3">
    <source>
        <dbReference type="Proteomes" id="UP000821853"/>
    </source>
</evidence>